<evidence type="ECO:0000256" key="1">
    <source>
        <dbReference type="ARBA" id="ARBA00004196"/>
    </source>
</evidence>
<dbReference type="PANTHER" id="PTHR43649">
    <property type="entry name" value="ARABINOSE-BINDING PROTEIN-RELATED"/>
    <property type="match status" value="1"/>
</dbReference>
<dbReference type="KEGG" id="tpr:Tpau_1639"/>
<evidence type="ECO:0000313" key="6">
    <source>
        <dbReference type="EMBL" id="ADG78260.1"/>
    </source>
</evidence>
<dbReference type="STRING" id="521096.Tpau_1639"/>
<protein>
    <submittedName>
        <fullName evidence="6">Extracellular solute-binding protein family 1</fullName>
    </submittedName>
</protein>
<evidence type="ECO:0000256" key="4">
    <source>
        <dbReference type="ARBA" id="ARBA00022729"/>
    </source>
</evidence>
<reference evidence="6 7" key="2">
    <citation type="journal article" date="2011" name="Stand. Genomic Sci.">
        <title>Complete genome sequence of Tsukamurella paurometabola type strain (no. 33).</title>
        <authorList>
            <person name="Munk A.C."/>
            <person name="Lapidus A."/>
            <person name="Lucas S."/>
            <person name="Nolan M."/>
            <person name="Tice H."/>
            <person name="Cheng J.F."/>
            <person name="Del Rio T.G."/>
            <person name="Goodwin L."/>
            <person name="Pitluck S."/>
            <person name="Liolios K."/>
            <person name="Huntemann M."/>
            <person name="Ivanova N."/>
            <person name="Mavromatis K."/>
            <person name="Mikhailova N."/>
            <person name="Pati A."/>
            <person name="Chen A."/>
            <person name="Palaniappan K."/>
            <person name="Tapia R."/>
            <person name="Han C."/>
            <person name="Land M."/>
            <person name="Hauser L."/>
            <person name="Chang Y.J."/>
            <person name="Jeffries C.D."/>
            <person name="Brettin T."/>
            <person name="Yasawong M."/>
            <person name="Brambilla E.M."/>
            <person name="Rohde M."/>
            <person name="Sikorski J."/>
            <person name="Goker M."/>
            <person name="Detter J.C."/>
            <person name="Woyke T."/>
            <person name="Bristow J."/>
            <person name="Eisen J.A."/>
            <person name="Markowitz V."/>
            <person name="Hugenholtz P."/>
            <person name="Kyrpides N.C."/>
            <person name="Klenk H.P."/>
        </authorList>
    </citation>
    <scope>NUCLEOTIDE SEQUENCE [LARGE SCALE GENOMIC DNA]</scope>
    <source>
        <strain evidence="7">ATCC 8368 / DSM 20162 / CCUG 35730 / CIP 100753 / JCM 10117 / KCTC 9821 / NBRC 16120 / NCIMB 702349 / NCTC 13040</strain>
    </source>
</reference>
<dbReference type="PROSITE" id="PS51257">
    <property type="entry name" value="PROKAR_LIPOPROTEIN"/>
    <property type="match status" value="1"/>
</dbReference>
<dbReference type="AlphaFoldDB" id="D5UYF3"/>
<keyword evidence="7" id="KW-1185">Reference proteome</keyword>
<dbReference type="InterPro" id="IPR006059">
    <property type="entry name" value="SBP"/>
</dbReference>
<keyword evidence="4 5" id="KW-0732">Signal</keyword>
<dbReference type="EMBL" id="CP001966">
    <property type="protein sequence ID" value="ADG78260.1"/>
    <property type="molecule type" value="Genomic_DNA"/>
</dbReference>
<feature type="signal peptide" evidence="5">
    <location>
        <begin position="1"/>
        <end position="26"/>
    </location>
</feature>
<sequence>MSRTMNKTFSRFVTAVAAVSVVTSTAGCGSGGTAPSNVINYWLWDNNQQPVYQKCADAFEAAHPGRKVAITQYGWSSYFTKLASGFIADTGPDVFTDHVSKLGQHLDLEVLQPLDELAATKGIKDEDYLPQLAALWKGPDGRRYGVPKDWDTVAYFYNKDATAAAGVTDAELQSMTWNPDDGGTLEKVLARLTVDEKGVRGDQPGFDKTRVKSYGLAGTDSGYGGFGQSQWSPYTGSIGWNFTDKNPWGARFNFDDPKVQKTIDWYFGLAKKGFMAPFAVAGNNTSGIGADKQMSAGNAAMALAGSFMISSYFKLVDPQGKPLPIGLAPTPVGPSGKRASMFNGLADVVSKQSKNPELAGEWVAFLGSDACQDIVGDSGAVFPARPNGMTIAKQRQAAAGVDITPFTMHVDDGTTFTIPVTTDAADIVPLMQSAFDPIYLGSASGSSLSTLNRQMNRLLESNS</sequence>
<dbReference type="GO" id="GO:0030313">
    <property type="term" value="C:cell envelope"/>
    <property type="evidence" value="ECO:0007669"/>
    <property type="project" value="UniProtKB-SubCell"/>
</dbReference>
<dbReference type="InterPro" id="IPR050490">
    <property type="entry name" value="Bact_solute-bd_prot1"/>
</dbReference>
<evidence type="ECO:0000256" key="2">
    <source>
        <dbReference type="ARBA" id="ARBA00008520"/>
    </source>
</evidence>
<dbReference type="CDD" id="cd13585">
    <property type="entry name" value="PBP2_TMBP_like"/>
    <property type="match status" value="1"/>
</dbReference>
<evidence type="ECO:0000256" key="3">
    <source>
        <dbReference type="ARBA" id="ARBA00022448"/>
    </source>
</evidence>
<accession>D5UYF3</accession>
<comment type="subcellular location">
    <subcellularLocation>
        <location evidence="1">Cell envelope</location>
    </subcellularLocation>
</comment>
<reference evidence="7" key="1">
    <citation type="submission" date="2010-03" db="EMBL/GenBank/DDBJ databases">
        <title>The complete chromosome of Tsukamurella paurometabola DSM 20162.</title>
        <authorList>
            <consortium name="US DOE Joint Genome Institute (JGI-PGF)"/>
            <person name="Lucas S."/>
            <person name="Copeland A."/>
            <person name="Lapidus A."/>
            <person name="Glavina del Rio T."/>
            <person name="Dalin E."/>
            <person name="Tice H."/>
            <person name="Bruce D."/>
            <person name="Goodwin L."/>
            <person name="Pitluck S."/>
            <person name="Kyrpides N."/>
            <person name="Mavromatis K."/>
            <person name="Ivanova N."/>
            <person name="Mikhailova N."/>
            <person name="Munk A.C."/>
            <person name="Brettin T."/>
            <person name="Detter J.C."/>
            <person name="Tapia R."/>
            <person name="Han C."/>
            <person name="Larimer F."/>
            <person name="Land M."/>
            <person name="Hauser L."/>
            <person name="Markowitz V."/>
            <person name="Cheng J.-F."/>
            <person name="Hugenholtz P."/>
            <person name="Woyke T."/>
            <person name="Wu D."/>
            <person name="Jando M."/>
            <person name="Brambilla E."/>
            <person name="Klenk H.-P."/>
            <person name="Eisen J.A."/>
        </authorList>
    </citation>
    <scope>NUCLEOTIDE SEQUENCE [LARGE SCALE GENOMIC DNA]</scope>
    <source>
        <strain evidence="7">ATCC 8368 / DSM 20162 / CCUG 35730 / CIP 100753 / JCM 10117 / KCTC 9821 / NBRC 16120 / NCIMB 702349 / NCTC 13040</strain>
    </source>
</reference>
<organism evidence="6 7">
    <name type="scientific">Tsukamurella paurometabola (strain ATCC 8368 / DSM 20162 / CCUG 35730 / CIP 100753 / JCM 10117 / KCTC 9821 / NBRC 16120 / NCIMB 702349 / NCTC 13040)</name>
    <name type="common">Corynebacterium paurometabolum</name>
    <dbReference type="NCBI Taxonomy" id="521096"/>
    <lineage>
        <taxon>Bacteria</taxon>
        <taxon>Bacillati</taxon>
        <taxon>Actinomycetota</taxon>
        <taxon>Actinomycetes</taxon>
        <taxon>Mycobacteriales</taxon>
        <taxon>Tsukamurellaceae</taxon>
        <taxon>Tsukamurella</taxon>
    </lineage>
</organism>
<feature type="chain" id="PRO_5039570280" evidence="5">
    <location>
        <begin position="27"/>
        <end position="463"/>
    </location>
</feature>
<comment type="similarity">
    <text evidence="2">Belongs to the bacterial solute-binding protein 1 family.</text>
</comment>
<proteinExistence type="inferred from homology"/>
<dbReference type="PANTHER" id="PTHR43649:SF31">
    <property type="entry name" value="SN-GLYCEROL-3-PHOSPHATE-BINDING PERIPLASMIC PROTEIN UGPB"/>
    <property type="match status" value="1"/>
</dbReference>
<dbReference type="SUPFAM" id="SSF53850">
    <property type="entry name" value="Periplasmic binding protein-like II"/>
    <property type="match status" value="1"/>
</dbReference>
<dbReference type="HOGENOM" id="CLU_031285_10_5_11"/>
<gene>
    <name evidence="6" type="ordered locus">Tpau_1639</name>
</gene>
<dbReference type="eggNOG" id="COG1653">
    <property type="taxonomic scope" value="Bacteria"/>
</dbReference>
<name>D5UYF3_TSUPD</name>
<dbReference type="Proteomes" id="UP000001213">
    <property type="component" value="Chromosome"/>
</dbReference>
<dbReference type="Pfam" id="PF01547">
    <property type="entry name" value="SBP_bac_1"/>
    <property type="match status" value="1"/>
</dbReference>
<keyword evidence="3" id="KW-0813">Transport</keyword>
<evidence type="ECO:0000256" key="5">
    <source>
        <dbReference type="SAM" id="SignalP"/>
    </source>
</evidence>
<dbReference type="Gene3D" id="3.40.190.10">
    <property type="entry name" value="Periplasmic binding protein-like II"/>
    <property type="match status" value="1"/>
</dbReference>
<evidence type="ECO:0000313" key="7">
    <source>
        <dbReference type="Proteomes" id="UP000001213"/>
    </source>
</evidence>